<organism evidence="2 3">
    <name type="scientific">Candidatus Methanocrinis alkalitolerans</name>
    <dbReference type="NCBI Taxonomy" id="3033395"/>
    <lineage>
        <taxon>Archaea</taxon>
        <taxon>Methanobacteriati</taxon>
        <taxon>Methanobacteriota</taxon>
        <taxon>Stenosarchaea group</taxon>
        <taxon>Methanomicrobia</taxon>
        <taxon>Methanotrichales</taxon>
        <taxon>Methanotrichaceae</taxon>
        <taxon>Methanocrinis</taxon>
    </lineage>
</organism>
<evidence type="ECO:0000313" key="2">
    <source>
        <dbReference type="EMBL" id="MDF0592777.1"/>
    </source>
</evidence>
<gene>
    <name evidence="2" type="ORF">P0O24_04180</name>
</gene>
<dbReference type="EMBL" id="JARFPL010000009">
    <property type="protein sequence ID" value="MDF0592777.1"/>
    <property type="molecule type" value="Genomic_DNA"/>
</dbReference>
<accession>A0ABT5XDJ9</accession>
<dbReference type="Proteomes" id="UP001215956">
    <property type="component" value="Unassembled WGS sequence"/>
</dbReference>
<evidence type="ECO:0000256" key="1">
    <source>
        <dbReference type="SAM" id="MobiDB-lite"/>
    </source>
</evidence>
<evidence type="ECO:0000313" key="3">
    <source>
        <dbReference type="Proteomes" id="UP001215956"/>
    </source>
</evidence>
<name>A0ABT5XDJ9_9EURY</name>
<feature type="region of interest" description="Disordered" evidence="1">
    <location>
        <begin position="47"/>
        <end position="108"/>
    </location>
</feature>
<proteinExistence type="predicted"/>
<protein>
    <recommendedName>
        <fullName evidence="4">Hypervirulence associated protein TUDOR domain-containing protein</fullName>
    </recommendedName>
</protein>
<reference evidence="2 3" key="1">
    <citation type="submission" date="2023-03" db="EMBL/GenBank/DDBJ databases">
        <title>Whole genome sequencing of Methanotrichaceae archaeon M04Ac.</title>
        <authorList>
            <person name="Khomyakova M.A."/>
            <person name="Merkel A.Y."/>
            <person name="Slobodkin A.I."/>
        </authorList>
    </citation>
    <scope>NUCLEOTIDE SEQUENCE [LARGE SCALE GENOMIC DNA]</scope>
    <source>
        <strain evidence="2 3">M04Ac</strain>
    </source>
</reference>
<keyword evidence="3" id="KW-1185">Reference proteome</keyword>
<sequence>MTKNKFGWKVGDCLRWSSPEGCDLRGTVTKATAIMIEFETEEGDLKRIKGNNPAISRIDDPPTGGGSLPKAGSGAGADAYEAGSDAYIDNRADGDDGADPDEAVGSAPVYEPALASKERGEKVCEMMAEVDLVCGGVDEISVLVKKGGAPRAGDEEFRLADGERWHPSLEAALDAEYGRSWMCIRMQER</sequence>
<dbReference type="RefSeq" id="WP_316968482.1">
    <property type="nucleotide sequence ID" value="NZ_JARFPL010000009.1"/>
</dbReference>
<evidence type="ECO:0008006" key="4">
    <source>
        <dbReference type="Google" id="ProtNLM"/>
    </source>
</evidence>
<comment type="caution">
    <text evidence="2">The sequence shown here is derived from an EMBL/GenBank/DDBJ whole genome shotgun (WGS) entry which is preliminary data.</text>
</comment>